<evidence type="ECO:0000313" key="7">
    <source>
        <dbReference type="Proteomes" id="UP000292052"/>
    </source>
</evidence>
<accession>A0A482VIJ0</accession>
<evidence type="ECO:0000256" key="3">
    <source>
        <dbReference type="ARBA" id="ARBA00023242"/>
    </source>
</evidence>
<dbReference type="Gene3D" id="2.130.10.10">
    <property type="entry name" value="YVTN repeat-like/Quinoprotein amine dehydrogenase"/>
    <property type="match status" value="1"/>
</dbReference>
<dbReference type="EMBL" id="QDEB01096377">
    <property type="protein sequence ID" value="RZC32550.1"/>
    <property type="molecule type" value="Genomic_DNA"/>
</dbReference>
<feature type="compositionally biased region" description="Polar residues" evidence="4">
    <location>
        <begin position="1602"/>
        <end position="1616"/>
    </location>
</feature>
<feature type="region of interest" description="Disordered" evidence="4">
    <location>
        <begin position="1513"/>
        <end position="1616"/>
    </location>
</feature>
<evidence type="ECO:0000256" key="4">
    <source>
        <dbReference type="SAM" id="MobiDB-lite"/>
    </source>
</evidence>
<feature type="non-terminal residue" evidence="6">
    <location>
        <position position="1616"/>
    </location>
</feature>
<keyword evidence="2" id="KW-0813">Transport</keyword>
<dbReference type="GO" id="GO:0006405">
    <property type="term" value="P:RNA export from nucleus"/>
    <property type="evidence" value="ECO:0007669"/>
    <property type="project" value="TreeGrafter"/>
</dbReference>
<organism evidence="6 7">
    <name type="scientific">Asbolus verrucosus</name>
    <name type="common">Desert ironclad beetle</name>
    <dbReference type="NCBI Taxonomy" id="1661398"/>
    <lineage>
        <taxon>Eukaryota</taxon>
        <taxon>Metazoa</taxon>
        <taxon>Ecdysozoa</taxon>
        <taxon>Arthropoda</taxon>
        <taxon>Hexapoda</taxon>
        <taxon>Insecta</taxon>
        <taxon>Pterygota</taxon>
        <taxon>Neoptera</taxon>
        <taxon>Endopterygota</taxon>
        <taxon>Coleoptera</taxon>
        <taxon>Polyphaga</taxon>
        <taxon>Cucujiformia</taxon>
        <taxon>Tenebrionidae</taxon>
        <taxon>Pimeliinae</taxon>
        <taxon>Asbolus</taxon>
    </lineage>
</organism>
<keyword evidence="3" id="KW-0539">Nucleus</keyword>
<feature type="compositionally biased region" description="Low complexity" evidence="4">
    <location>
        <begin position="1521"/>
        <end position="1543"/>
    </location>
</feature>
<dbReference type="InterPro" id="IPR026054">
    <property type="entry name" value="Nucleoporin"/>
</dbReference>
<dbReference type="PANTHER" id="PTHR23193:SF46">
    <property type="entry name" value="NUCLEAR PORE COMPLEX PROTEIN NUP214"/>
    <property type="match status" value="1"/>
</dbReference>
<dbReference type="InterPro" id="IPR015943">
    <property type="entry name" value="WD40/YVTN_repeat-like_dom_sf"/>
</dbReference>
<dbReference type="Proteomes" id="UP000292052">
    <property type="component" value="Unassembled WGS sequence"/>
</dbReference>
<feature type="compositionally biased region" description="Low complexity" evidence="4">
    <location>
        <begin position="1558"/>
        <end position="1601"/>
    </location>
</feature>
<sequence>MLKTAPDPVDVQDLQFKLRCRLKVFENVEIANFSHPCSLVACASRFGLVFVGTNRANFQVIQLKQIEEFTKSDGDRIDYSRRNVPLPSPPKFLSVNCEHAILCVVIERNSCPCAIFYDVKSFWQQNIAQLAELRLSATPGVHVLEINWNPALAAIFTACKSDGTLGIYEIKNSSIDINELPAAAAVTCFCWSPKGKQIAVGSRDGKITQYKPDLKAVKVISAPLLKEPHSLISLQWVSNYQYIGIFQPVNTSNQNSCLLVIDAPKTGDPTYVNYDDICYSNGNARPFQFYTILQQNWNILMVASANSMEVGILGNSGECWTQWIMGDAARAELPLSSSHQETLPVGFGLDIGSTQPLPWGESTLPPCPILFLLSHYGMLCCFNVVNLKEGIPTICTPPDSIKDTSGVLQFVNKSEVVKQEVKIPTIQQPTVELPKMVQPKITTACEIQSNTPANKPLNFSTNQASSLFGGQATLIPITQNVKSTPPQTLHPTLPYQSLYPSLSSENSAVQIPASTVSSALITKTAAPTVIQSTILNTPQLKPAEELAKSDVINIKAEEEAESLFSQMVREECLFLQSEVKAVLHQGKSLKLNLGSDADKTAIIQTTKSISDFFKELADICTTQNAEVHVLKQNLLQSWAWYEEVKSRHIASTNESMVILQRAQPLDPASEKQLEDIRHANYYLESQIAQAHRALDEQWESFQDYCKKTHRMQVPTMEMIFQTMVKQNAILRKQNFILKDISSRIKNKSRSAVGSSLLFSVDDAAGLPDELKRLRLHPEDICQIQYEHVVNRTKNFTKKKSKTLRSFLKKREYPHISAVKPQLSTSIIQASPSMKLKLKSLSVAQENVAARPSFVQSTPKPLTKVEAPSETPSTPIEGLQNFTLKFEAKNFNKTPEKTFVPLSKSLIASSPNSAFVSTSFGSTVSTSTPSSSSFKPVIFATPATTATMKTPLNFHISTAVSTQPIIISTNTSKPFSFTNTSLPSVFVQEVSNTNVTKPFIIASTSAGTVGNMTKPTFSFNLQTVAKTATTAAAPTFGKVETKNVATAKPTTSTFNVIVSKPSSSSLNLTTSKPTPAASDVAASTAKATPIFGTFSTSTVASPSFVLSTAPTIWGATNEKSNETAAAKPFIFSSVVTPKITVAATTPQTRFVAPVTITVSSTVSTVPSSSAENNAKDLRSTPSVTVTLKSATQPPVVTTTSSLPPVFGSPQTTTKSSLLGSFPVTISFGAATTSAAQSPAFGAKTTTSIFGTAPTTTSQSSIFGSTPISTTSQSQVFGMFGDGAQKNSIFGSTAPPNSTQSSVFGSSGQTPIFGAAVTTTSAPTFGQSQSIFDIPKSTPSVFGQSSGFGSSASFGGTNAFGSPATSFGQPSGSIFGNAATTTSGSIFGGTPTTSSAFGTSSPIFGAPVSSTSSVFGSGSVFSSTANTSAGSFGFGTLSVGTAPTTSSSGFGVTAASNPFRGDNKNVFGGASATSTNSVFGSSGGSLFGGPQQNFGGSSFGNQSVFGQQQSTFGQSSFGGGTFGQQSSGPFSGSSSGSVAQSGFGAAPSFQKPGGFGGSPVFGSTPAFGSPPSFGGAPSFGSSPTFGNSSKVFGAGSPAFGSSSTTQNTAFGNLANQQT</sequence>
<dbReference type="InterPro" id="IPR039462">
    <property type="entry name" value="Nup159/Nup146_N"/>
</dbReference>
<evidence type="ECO:0000256" key="2">
    <source>
        <dbReference type="ARBA" id="ARBA00022448"/>
    </source>
</evidence>
<dbReference type="OrthoDB" id="248320at2759"/>
<name>A0A482VIJ0_ASBVE</name>
<dbReference type="PANTHER" id="PTHR23193">
    <property type="entry name" value="NUCLEAR PORE COMPLEX PROTEIN NUP"/>
    <property type="match status" value="1"/>
</dbReference>
<dbReference type="Pfam" id="PF16755">
    <property type="entry name" value="Beta-prop_NUP159_NUP214"/>
    <property type="match status" value="1"/>
</dbReference>
<dbReference type="SUPFAM" id="SSF117289">
    <property type="entry name" value="Nucleoporin domain"/>
    <property type="match status" value="1"/>
</dbReference>
<keyword evidence="7" id="KW-1185">Reference proteome</keyword>
<evidence type="ECO:0000313" key="6">
    <source>
        <dbReference type="EMBL" id="RZC32550.1"/>
    </source>
</evidence>
<dbReference type="GO" id="GO:0005643">
    <property type="term" value="C:nuclear pore"/>
    <property type="evidence" value="ECO:0007669"/>
    <property type="project" value="TreeGrafter"/>
</dbReference>
<evidence type="ECO:0000259" key="5">
    <source>
        <dbReference type="Pfam" id="PF16755"/>
    </source>
</evidence>
<comment type="caution">
    <text evidence="6">The sequence shown here is derived from an EMBL/GenBank/DDBJ whole genome shotgun (WGS) entry which is preliminary data.</text>
</comment>
<dbReference type="SMART" id="SM00320">
    <property type="entry name" value="WD40"/>
    <property type="match status" value="1"/>
</dbReference>
<feature type="domain" description="Nucleoporin Nup159/Nup146 N-terminal" evidence="5">
    <location>
        <begin position="97"/>
        <end position="379"/>
    </location>
</feature>
<reference evidence="6 7" key="1">
    <citation type="submission" date="2017-03" db="EMBL/GenBank/DDBJ databases">
        <title>Genome of the blue death feigning beetle - Asbolus verrucosus.</title>
        <authorList>
            <person name="Rider S.D."/>
        </authorList>
    </citation>
    <scope>NUCLEOTIDE SEQUENCE [LARGE SCALE GENOMIC DNA]</scope>
    <source>
        <strain evidence="6">Butters</strain>
        <tissue evidence="6">Head and leg muscle</tissue>
    </source>
</reference>
<evidence type="ECO:0000256" key="1">
    <source>
        <dbReference type="ARBA" id="ARBA00004123"/>
    </source>
</evidence>
<dbReference type="InterPro" id="IPR001680">
    <property type="entry name" value="WD40_rpt"/>
</dbReference>
<dbReference type="STRING" id="1661398.A0A482VIJ0"/>
<comment type="subcellular location">
    <subcellularLocation>
        <location evidence="1">Nucleus</location>
    </subcellularLocation>
</comment>
<protein>
    <submittedName>
        <fullName evidence="6">Nuclear pore complex protein Nup214</fullName>
    </submittedName>
</protein>
<proteinExistence type="predicted"/>
<gene>
    <name evidence="6" type="ORF">BDFB_003090</name>
</gene>
<dbReference type="GO" id="GO:0008139">
    <property type="term" value="F:nuclear localization sequence binding"/>
    <property type="evidence" value="ECO:0007669"/>
    <property type="project" value="TreeGrafter"/>
</dbReference>
<dbReference type="GO" id="GO:0017056">
    <property type="term" value="F:structural constituent of nuclear pore"/>
    <property type="evidence" value="ECO:0007669"/>
    <property type="project" value="TreeGrafter"/>
</dbReference>
<dbReference type="GO" id="GO:0006606">
    <property type="term" value="P:protein import into nucleus"/>
    <property type="evidence" value="ECO:0007669"/>
    <property type="project" value="TreeGrafter"/>
</dbReference>